<dbReference type="PANTHER" id="PTHR43744:SF12">
    <property type="entry name" value="ABC TRANSPORTER PERMEASE PROTEIN MG189-RELATED"/>
    <property type="match status" value="1"/>
</dbReference>
<feature type="transmembrane region" description="Helical" evidence="7">
    <location>
        <begin position="139"/>
        <end position="159"/>
    </location>
</feature>
<comment type="similarity">
    <text evidence="7">Belongs to the binding-protein-dependent transport system permease family.</text>
</comment>
<dbReference type="PANTHER" id="PTHR43744">
    <property type="entry name" value="ABC TRANSPORTER PERMEASE PROTEIN MG189-RELATED-RELATED"/>
    <property type="match status" value="1"/>
</dbReference>
<protein>
    <submittedName>
        <fullName evidence="9">Carbohydrate ABC transporter permease</fullName>
    </submittedName>
</protein>
<dbReference type="Pfam" id="PF00528">
    <property type="entry name" value="BPD_transp_1"/>
    <property type="match status" value="1"/>
</dbReference>
<dbReference type="InterPro" id="IPR000515">
    <property type="entry name" value="MetI-like"/>
</dbReference>
<keyword evidence="2 7" id="KW-0813">Transport</keyword>
<sequence length="282" mass="32112">MKIKFDRIFLYVFLSIFVVILVGPFIWLASSSFKESKDIFSSTFSLLPRREDGSIYFSLDNYRYAYEYLNLGTLFFNTLFVAVIATVVNLFLNSLAGFAFARFNFRGRDFIFKMLIVSMMIPGTVLLVPNMIIINELGLYDTLWALILPFTMSVYNVFLMRQHFFSLSKELEEAAIIDGANWFTIFWKIALPLAKPILVILGIFTFMWNYNNYMWPLVVITTPENYTLSLGLGALISAADKNAELYPVMIAGSVLVALPLIILFLVLQKHIMKGINIGGVKG</sequence>
<dbReference type="Gene3D" id="1.10.3720.10">
    <property type="entry name" value="MetI-like"/>
    <property type="match status" value="1"/>
</dbReference>
<evidence type="ECO:0000256" key="2">
    <source>
        <dbReference type="ARBA" id="ARBA00022448"/>
    </source>
</evidence>
<comment type="caution">
    <text evidence="9">The sequence shown here is derived from an EMBL/GenBank/DDBJ whole genome shotgun (WGS) entry which is preliminary data.</text>
</comment>
<organism evidence="9 10">
    <name type="scientific">Bacillus spongiae</name>
    <dbReference type="NCBI Taxonomy" id="2683610"/>
    <lineage>
        <taxon>Bacteria</taxon>
        <taxon>Bacillati</taxon>
        <taxon>Bacillota</taxon>
        <taxon>Bacilli</taxon>
        <taxon>Bacillales</taxon>
        <taxon>Bacillaceae</taxon>
        <taxon>Bacillus</taxon>
    </lineage>
</organism>
<dbReference type="InterPro" id="IPR035906">
    <property type="entry name" value="MetI-like_sf"/>
</dbReference>
<feature type="transmembrane region" description="Helical" evidence="7">
    <location>
        <begin position="9"/>
        <end position="29"/>
    </location>
</feature>
<evidence type="ECO:0000259" key="8">
    <source>
        <dbReference type="PROSITE" id="PS50928"/>
    </source>
</evidence>
<dbReference type="RefSeq" id="WP_336584995.1">
    <property type="nucleotide sequence ID" value="NZ_JBBAXC010000001.1"/>
</dbReference>
<name>A0ABU8H8S3_9BACI</name>
<keyword evidence="4 7" id="KW-0812">Transmembrane</keyword>
<feature type="domain" description="ABC transmembrane type-1" evidence="8">
    <location>
        <begin position="75"/>
        <end position="267"/>
    </location>
</feature>
<keyword evidence="10" id="KW-1185">Reference proteome</keyword>
<evidence type="ECO:0000256" key="1">
    <source>
        <dbReference type="ARBA" id="ARBA00004651"/>
    </source>
</evidence>
<feature type="transmembrane region" description="Helical" evidence="7">
    <location>
        <begin position="74"/>
        <end position="98"/>
    </location>
</feature>
<evidence type="ECO:0000313" key="10">
    <source>
        <dbReference type="Proteomes" id="UP001312865"/>
    </source>
</evidence>
<feature type="transmembrane region" description="Helical" evidence="7">
    <location>
        <begin position="110"/>
        <end position="133"/>
    </location>
</feature>
<evidence type="ECO:0000256" key="6">
    <source>
        <dbReference type="ARBA" id="ARBA00023136"/>
    </source>
</evidence>
<feature type="transmembrane region" description="Helical" evidence="7">
    <location>
        <begin position="180"/>
        <end position="208"/>
    </location>
</feature>
<gene>
    <name evidence="9" type="ORF">WAK64_00680</name>
</gene>
<dbReference type="EMBL" id="JBBAXC010000001">
    <property type="protein sequence ID" value="MEI5905579.1"/>
    <property type="molecule type" value="Genomic_DNA"/>
</dbReference>
<dbReference type="SUPFAM" id="SSF161098">
    <property type="entry name" value="MetI-like"/>
    <property type="match status" value="1"/>
</dbReference>
<evidence type="ECO:0000313" key="9">
    <source>
        <dbReference type="EMBL" id="MEI5905579.1"/>
    </source>
</evidence>
<feature type="transmembrane region" description="Helical" evidence="7">
    <location>
        <begin position="245"/>
        <end position="267"/>
    </location>
</feature>
<evidence type="ECO:0000256" key="4">
    <source>
        <dbReference type="ARBA" id="ARBA00022692"/>
    </source>
</evidence>
<keyword evidence="3" id="KW-1003">Cell membrane</keyword>
<dbReference type="Proteomes" id="UP001312865">
    <property type="component" value="Unassembled WGS sequence"/>
</dbReference>
<evidence type="ECO:0000256" key="7">
    <source>
        <dbReference type="RuleBase" id="RU363032"/>
    </source>
</evidence>
<proteinExistence type="inferred from homology"/>
<accession>A0ABU8H8S3</accession>
<comment type="subcellular location">
    <subcellularLocation>
        <location evidence="1 7">Cell membrane</location>
        <topology evidence="1 7">Multi-pass membrane protein</topology>
    </subcellularLocation>
</comment>
<evidence type="ECO:0000256" key="3">
    <source>
        <dbReference type="ARBA" id="ARBA00022475"/>
    </source>
</evidence>
<keyword evidence="6 7" id="KW-0472">Membrane</keyword>
<dbReference type="CDD" id="cd06261">
    <property type="entry name" value="TM_PBP2"/>
    <property type="match status" value="1"/>
</dbReference>
<evidence type="ECO:0000256" key="5">
    <source>
        <dbReference type="ARBA" id="ARBA00022989"/>
    </source>
</evidence>
<reference evidence="9 10" key="1">
    <citation type="journal article" date="2018" name="J. Microbiol.">
        <title>Bacillus spongiae sp. nov., isolated from sponge of Jeju Island.</title>
        <authorList>
            <person name="Lee G.E."/>
            <person name="Im W.T."/>
            <person name="Park J.S."/>
        </authorList>
    </citation>
    <scope>NUCLEOTIDE SEQUENCE [LARGE SCALE GENOMIC DNA]</scope>
    <source>
        <strain evidence="9 10">135PIL107-10</strain>
    </source>
</reference>
<keyword evidence="5 7" id="KW-1133">Transmembrane helix</keyword>
<dbReference type="PROSITE" id="PS50928">
    <property type="entry name" value="ABC_TM1"/>
    <property type="match status" value="1"/>
</dbReference>